<dbReference type="Pfam" id="PF13732">
    <property type="entry name" value="DrrA1-3_C"/>
    <property type="match status" value="1"/>
</dbReference>
<evidence type="ECO:0000256" key="7">
    <source>
        <dbReference type="SAM" id="MobiDB-lite"/>
    </source>
</evidence>
<proteinExistence type="inferred from homology"/>
<sequence length="395" mass="41406">MTETNGGARAPGAAGRTGATGRADIATRADASIATRADAGTGTGTGTGAGTGTTDGAIVIRDLVKTFGATRALDGFSMTVRAGEVAGFLGPNGSGKSTAIRVLLGLLRADSGSARVLGMDPWHDAVAIHRRIAYVPGETSLWPNLTGGEAIDVLTRLENGSQHCRRRAELLERFELDPTKKARTYSKGNRQKVALVAALATDAELYFLDEPTAGLDPLMEAIFTDEIRKLRDAGRTVLLSSHILSEVEKLCDTVTIIRAGKDVESGTLAQLRHLTRSEVRATTSADPKALAAHPGVHDLVADDGRLRFDVDDAQITDILGVLAAAGVQNLTITPPSLEELFMRHYGDDITSASAGGRAPHTVDGAGGRASRTGEHAADQSSHHAADRPGARDRSR</sequence>
<feature type="compositionally biased region" description="Basic and acidic residues" evidence="7">
    <location>
        <begin position="371"/>
        <end position="395"/>
    </location>
</feature>
<dbReference type="InterPro" id="IPR017871">
    <property type="entry name" value="ABC_transporter-like_CS"/>
</dbReference>
<dbReference type="RefSeq" id="WP_236863464.1">
    <property type="nucleotide sequence ID" value="NZ_BAABAZ010000004.1"/>
</dbReference>
<dbReference type="GO" id="GO:0005524">
    <property type="term" value="F:ATP binding"/>
    <property type="evidence" value="ECO:0007669"/>
    <property type="project" value="UniProtKB-KW"/>
</dbReference>
<comment type="similarity">
    <text evidence="2">Belongs to the ABC transporter superfamily.</text>
</comment>
<keyword evidence="6" id="KW-0046">Antibiotic resistance</keyword>
<dbReference type="PANTHER" id="PTHR42711">
    <property type="entry name" value="ABC TRANSPORTER ATP-BINDING PROTEIN"/>
    <property type="match status" value="1"/>
</dbReference>
<name>A0ABP8EHH8_9MICO</name>
<dbReference type="InterPro" id="IPR003439">
    <property type="entry name" value="ABC_transporter-like_ATP-bd"/>
</dbReference>
<dbReference type="Proteomes" id="UP001501586">
    <property type="component" value="Unassembled WGS sequence"/>
</dbReference>
<dbReference type="SUPFAM" id="SSF52540">
    <property type="entry name" value="P-loop containing nucleoside triphosphate hydrolases"/>
    <property type="match status" value="1"/>
</dbReference>
<reference evidence="10" key="1">
    <citation type="journal article" date="2019" name="Int. J. Syst. Evol. Microbiol.">
        <title>The Global Catalogue of Microorganisms (GCM) 10K type strain sequencing project: providing services to taxonomists for standard genome sequencing and annotation.</title>
        <authorList>
            <consortium name="The Broad Institute Genomics Platform"/>
            <consortium name="The Broad Institute Genome Sequencing Center for Infectious Disease"/>
            <person name="Wu L."/>
            <person name="Ma J."/>
        </authorList>
    </citation>
    <scope>NUCLEOTIDE SEQUENCE [LARGE SCALE GENOMIC DNA]</scope>
    <source>
        <strain evidence="10">JCM 17458</strain>
    </source>
</reference>
<feature type="region of interest" description="Disordered" evidence="7">
    <location>
        <begin position="350"/>
        <end position="395"/>
    </location>
</feature>
<evidence type="ECO:0000256" key="2">
    <source>
        <dbReference type="ARBA" id="ARBA00005417"/>
    </source>
</evidence>
<evidence type="ECO:0000256" key="5">
    <source>
        <dbReference type="ARBA" id="ARBA00022840"/>
    </source>
</evidence>
<keyword evidence="4" id="KW-0547">Nucleotide-binding</keyword>
<evidence type="ECO:0000313" key="9">
    <source>
        <dbReference type="EMBL" id="GAA4283401.1"/>
    </source>
</evidence>
<dbReference type="InterPro" id="IPR003593">
    <property type="entry name" value="AAA+_ATPase"/>
</dbReference>
<dbReference type="InterPro" id="IPR025302">
    <property type="entry name" value="DrrA1/2-like_C"/>
</dbReference>
<dbReference type="InterPro" id="IPR027417">
    <property type="entry name" value="P-loop_NTPase"/>
</dbReference>
<dbReference type="SMART" id="SM00382">
    <property type="entry name" value="AAA"/>
    <property type="match status" value="1"/>
</dbReference>
<organism evidence="9 10">
    <name type="scientific">Brevibacterium daeguense</name>
    <dbReference type="NCBI Taxonomy" id="909936"/>
    <lineage>
        <taxon>Bacteria</taxon>
        <taxon>Bacillati</taxon>
        <taxon>Actinomycetota</taxon>
        <taxon>Actinomycetes</taxon>
        <taxon>Micrococcales</taxon>
        <taxon>Brevibacteriaceae</taxon>
        <taxon>Brevibacterium</taxon>
    </lineage>
</organism>
<evidence type="ECO:0000256" key="4">
    <source>
        <dbReference type="ARBA" id="ARBA00022741"/>
    </source>
</evidence>
<dbReference type="PROSITE" id="PS50893">
    <property type="entry name" value="ABC_TRANSPORTER_2"/>
    <property type="match status" value="1"/>
</dbReference>
<gene>
    <name evidence="9" type="ORF">GCM10022261_09320</name>
</gene>
<dbReference type="PANTHER" id="PTHR42711:SF5">
    <property type="entry name" value="ABC TRANSPORTER ATP-BINDING PROTEIN NATA"/>
    <property type="match status" value="1"/>
</dbReference>
<dbReference type="EMBL" id="BAABAZ010000004">
    <property type="protein sequence ID" value="GAA4283401.1"/>
    <property type="molecule type" value="Genomic_DNA"/>
</dbReference>
<evidence type="ECO:0000256" key="3">
    <source>
        <dbReference type="ARBA" id="ARBA00022448"/>
    </source>
</evidence>
<accession>A0ABP8EHH8</accession>
<comment type="subcellular location">
    <subcellularLocation>
        <location evidence="1">Cell membrane</location>
        <topology evidence="1">Peripheral membrane protein</topology>
    </subcellularLocation>
</comment>
<keyword evidence="10" id="KW-1185">Reference proteome</keyword>
<feature type="region of interest" description="Disordered" evidence="7">
    <location>
        <begin position="1"/>
        <end position="21"/>
    </location>
</feature>
<evidence type="ECO:0000313" key="10">
    <source>
        <dbReference type="Proteomes" id="UP001501586"/>
    </source>
</evidence>
<dbReference type="PROSITE" id="PS00211">
    <property type="entry name" value="ABC_TRANSPORTER_1"/>
    <property type="match status" value="1"/>
</dbReference>
<keyword evidence="3" id="KW-0813">Transport</keyword>
<evidence type="ECO:0000256" key="6">
    <source>
        <dbReference type="ARBA" id="ARBA00023251"/>
    </source>
</evidence>
<feature type="domain" description="ABC transporter" evidence="8">
    <location>
        <begin position="58"/>
        <end position="284"/>
    </location>
</feature>
<dbReference type="Gene3D" id="3.40.50.300">
    <property type="entry name" value="P-loop containing nucleotide triphosphate hydrolases"/>
    <property type="match status" value="1"/>
</dbReference>
<comment type="caution">
    <text evidence="9">The sequence shown here is derived from an EMBL/GenBank/DDBJ whole genome shotgun (WGS) entry which is preliminary data.</text>
</comment>
<keyword evidence="5 9" id="KW-0067">ATP-binding</keyword>
<protein>
    <submittedName>
        <fullName evidence="9">ABC transporter ATP-binding protein</fullName>
    </submittedName>
</protein>
<evidence type="ECO:0000259" key="8">
    <source>
        <dbReference type="PROSITE" id="PS50893"/>
    </source>
</evidence>
<evidence type="ECO:0000256" key="1">
    <source>
        <dbReference type="ARBA" id="ARBA00004202"/>
    </source>
</evidence>
<dbReference type="Pfam" id="PF00005">
    <property type="entry name" value="ABC_tran"/>
    <property type="match status" value="1"/>
</dbReference>
<dbReference type="CDD" id="cd03230">
    <property type="entry name" value="ABC_DR_subfamily_A"/>
    <property type="match status" value="1"/>
</dbReference>
<dbReference type="InterPro" id="IPR050763">
    <property type="entry name" value="ABC_transporter_ATP-binding"/>
</dbReference>